<dbReference type="FunFam" id="3.40.1170.60:FF:000008">
    <property type="entry name" value="DNA polymerase eta subunit"/>
    <property type="match status" value="1"/>
</dbReference>
<dbReference type="GO" id="GO:0035861">
    <property type="term" value="C:site of double-strand break"/>
    <property type="evidence" value="ECO:0007669"/>
    <property type="project" value="TreeGrafter"/>
</dbReference>
<keyword evidence="2" id="KW-0808">Transferase</keyword>
<feature type="domain" description="UmuC" evidence="10">
    <location>
        <begin position="16"/>
        <end position="272"/>
    </location>
</feature>
<organism evidence="11 12">
    <name type="scientific">Dimargaris cristalligena</name>
    <dbReference type="NCBI Taxonomy" id="215637"/>
    <lineage>
        <taxon>Eukaryota</taxon>
        <taxon>Fungi</taxon>
        <taxon>Fungi incertae sedis</taxon>
        <taxon>Zoopagomycota</taxon>
        <taxon>Kickxellomycotina</taxon>
        <taxon>Dimargaritomycetes</taxon>
        <taxon>Dimargaritales</taxon>
        <taxon>Dimargaritaceae</taxon>
        <taxon>Dimargaris</taxon>
    </lineage>
</organism>
<keyword evidence="4" id="KW-0227">DNA damage</keyword>
<dbReference type="Gene3D" id="3.30.1490.100">
    <property type="entry name" value="DNA polymerase, Y-family, little finger domain"/>
    <property type="match status" value="1"/>
</dbReference>
<evidence type="ECO:0000256" key="1">
    <source>
        <dbReference type="ARBA" id="ARBA00004123"/>
    </source>
</evidence>
<dbReference type="PANTHER" id="PTHR45873:SF1">
    <property type="entry name" value="DNA POLYMERASE ETA"/>
    <property type="match status" value="1"/>
</dbReference>
<dbReference type="PANTHER" id="PTHR45873">
    <property type="entry name" value="DNA POLYMERASE ETA"/>
    <property type="match status" value="1"/>
</dbReference>
<dbReference type="GO" id="GO:0042276">
    <property type="term" value="P:error-prone translesion synthesis"/>
    <property type="evidence" value="ECO:0007669"/>
    <property type="project" value="TreeGrafter"/>
</dbReference>
<comment type="subcellular location">
    <subcellularLocation>
        <location evidence="1">Nucleus</location>
    </subcellularLocation>
</comment>
<dbReference type="Proteomes" id="UP000268162">
    <property type="component" value="Unassembled WGS sequence"/>
</dbReference>
<dbReference type="AlphaFoldDB" id="A0A4Q0A1F5"/>
<dbReference type="InterPro" id="IPR036775">
    <property type="entry name" value="DNA_pol_Y-fam_lit_finger_sf"/>
</dbReference>
<evidence type="ECO:0000256" key="5">
    <source>
        <dbReference type="ARBA" id="ARBA00022771"/>
    </source>
</evidence>
<proteinExistence type="predicted"/>
<reference evidence="12" key="1">
    <citation type="journal article" date="2018" name="Nat. Microbiol.">
        <title>Leveraging single-cell genomics to expand the fungal tree of life.</title>
        <authorList>
            <person name="Ahrendt S.R."/>
            <person name="Quandt C.A."/>
            <person name="Ciobanu D."/>
            <person name="Clum A."/>
            <person name="Salamov A."/>
            <person name="Andreopoulos B."/>
            <person name="Cheng J.F."/>
            <person name="Woyke T."/>
            <person name="Pelin A."/>
            <person name="Henrissat B."/>
            <person name="Reynolds N.K."/>
            <person name="Benny G.L."/>
            <person name="Smith M.E."/>
            <person name="James T.Y."/>
            <person name="Grigoriev I.V."/>
        </authorList>
    </citation>
    <scope>NUCLEOTIDE SEQUENCE [LARGE SCALE GENOMIC DNA]</scope>
    <source>
        <strain evidence="12">RSA 468</strain>
    </source>
</reference>
<dbReference type="EMBL" id="ML002283">
    <property type="protein sequence ID" value="RKP39291.1"/>
    <property type="molecule type" value="Genomic_DNA"/>
</dbReference>
<dbReference type="Pfam" id="PF21704">
    <property type="entry name" value="POLH-Rev1_HhH"/>
    <property type="match status" value="1"/>
</dbReference>
<name>A0A4Q0A1F5_9FUNG</name>
<dbReference type="InterPro" id="IPR001126">
    <property type="entry name" value="UmuC"/>
</dbReference>
<evidence type="ECO:0000256" key="2">
    <source>
        <dbReference type="ARBA" id="ARBA00022679"/>
    </source>
</evidence>
<gene>
    <name evidence="11" type="ORF">BJ085DRAFT_23766</name>
</gene>
<dbReference type="FunFam" id="1.10.150.20:FF:000014">
    <property type="entry name" value="Polymerase (DNA directed), eta"/>
    <property type="match status" value="1"/>
</dbReference>
<keyword evidence="12" id="KW-1185">Reference proteome</keyword>
<evidence type="ECO:0000256" key="4">
    <source>
        <dbReference type="ARBA" id="ARBA00022763"/>
    </source>
</evidence>
<dbReference type="GO" id="GO:0005634">
    <property type="term" value="C:nucleus"/>
    <property type="evidence" value="ECO:0007669"/>
    <property type="project" value="UniProtKB-SubCell"/>
</dbReference>
<dbReference type="Gene3D" id="3.30.70.270">
    <property type="match status" value="1"/>
</dbReference>
<feature type="non-terminal residue" evidence="11">
    <location>
        <position position="396"/>
    </location>
</feature>
<keyword evidence="5" id="KW-0863">Zinc-finger</keyword>
<keyword evidence="8" id="KW-0539">Nucleus</keyword>
<dbReference type="Pfam" id="PF11799">
    <property type="entry name" value="IMS_C"/>
    <property type="match status" value="1"/>
</dbReference>
<dbReference type="GO" id="GO:0008270">
    <property type="term" value="F:zinc ion binding"/>
    <property type="evidence" value="ECO:0007669"/>
    <property type="project" value="UniProtKB-KW"/>
</dbReference>
<dbReference type="InterPro" id="IPR043502">
    <property type="entry name" value="DNA/RNA_pol_sf"/>
</dbReference>
<dbReference type="GO" id="GO:0003684">
    <property type="term" value="F:damaged DNA binding"/>
    <property type="evidence" value="ECO:0007669"/>
    <property type="project" value="InterPro"/>
</dbReference>
<dbReference type="STRING" id="215637.A0A4Q0A1F5"/>
<dbReference type="GO" id="GO:0005657">
    <property type="term" value="C:replication fork"/>
    <property type="evidence" value="ECO:0007669"/>
    <property type="project" value="UniProtKB-ARBA"/>
</dbReference>
<evidence type="ECO:0000313" key="12">
    <source>
        <dbReference type="Proteomes" id="UP000268162"/>
    </source>
</evidence>
<dbReference type="InterPro" id="IPR052230">
    <property type="entry name" value="DNA_polymerase_eta"/>
</dbReference>
<keyword evidence="6" id="KW-0862">Zinc</keyword>
<dbReference type="SUPFAM" id="SSF100879">
    <property type="entry name" value="Lesion bypass DNA polymerase (Y-family), little finger domain"/>
    <property type="match status" value="1"/>
</dbReference>
<evidence type="ECO:0000256" key="6">
    <source>
        <dbReference type="ARBA" id="ARBA00022833"/>
    </source>
</evidence>
<dbReference type="InterPro" id="IPR043128">
    <property type="entry name" value="Rev_trsase/Diguanyl_cyclase"/>
</dbReference>
<protein>
    <recommendedName>
        <fullName evidence="9">DNA polymerase eta</fullName>
    </recommendedName>
</protein>
<dbReference type="GO" id="GO:0003887">
    <property type="term" value="F:DNA-directed DNA polymerase activity"/>
    <property type="evidence" value="ECO:0007669"/>
    <property type="project" value="TreeGrafter"/>
</dbReference>
<dbReference type="SUPFAM" id="SSF56672">
    <property type="entry name" value="DNA/RNA polymerases"/>
    <property type="match status" value="1"/>
</dbReference>
<dbReference type="GO" id="GO:0070987">
    <property type="term" value="P:error-free translesion synthesis"/>
    <property type="evidence" value="ECO:0007669"/>
    <property type="project" value="UniProtKB-ARBA"/>
</dbReference>
<dbReference type="GO" id="GO:0007064">
    <property type="term" value="P:mitotic sister chromatid cohesion"/>
    <property type="evidence" value="ECO:0007669"/>
    <property type="project" value="UniProtKB-ARBA"/>
</dbReference>
<evidence type="ECO:0000256" key="3">
    <source>
        <dbReference type="ARBA" id="ARBA00022723"/>
    </source>
</evidence>
<dbReference type="GO" id="GO:0006281">
    <property type="term" value="P:DNA repair"/>
    <property type="evidence" value="ECO:0007669"/>
    <property type="project" value="UniProtKB-KW"/>
</dbReference>
<dbReference type="Gene3D" id="1.10.150.20">
    <property type="entry name" value="5' to 3' exonuclease, C-terminal subdomain"/>
    <property type="match status" value="1"/>
</dbReference>
<evidence type="ECO:0000256" key="9">
    <source>
        <dbReference type="ARBA" id="ARBA00044975"/>
    </source>
</evidence>
<evidence type="ECO:0000259" key="10">
    <source>
        <dbReference type="PROSITE" id="PS50173"/>
    </source>
</evidence>
<dbReference type="InterPro" id="IPR017961">
    <property type="entry name" value="DNA_pol_Y-fam_little_finger"/>
</dbReference>
<dbReference type="Gene3D" id="3.40.1170.60">
    <property type="match status" value="1"/>
</dbReference>
<dbReference type="Pfam" id="PF00817">
    <property type="entry name" value="IMS"/>
    <property type="match status" value="1"/>
</dbReference>
<evidence type="ECO:0000313" key="11">
    <source>
        <dbReference type="EMBL" id="RKP39291.1"/>
    </source>
</evidence>
<keyword evidence="7" id="KW-0234">DNA repair</keyword>
<accession>A0A4Q0A1F5</accession>
<evidence type="ECO:0000256" key="7">
    <source>
        <dbReference type="ARBA" id="ARBA00023204"/>
    </source>
</evidence>
<evidence type="ECO:0000256" key="8">
    <source>
        <dbReference type="ARBA" id="ARBA00023242"/>
    </source>
</evidence>
<dbReference type="PROSITE" id="PS50173">
    <property type="entry name" value="UMUC"/>
    <property type="match status" value="1"/>
</dbReference>
<sequence>MVPNLPCSARAQQRAILHVDLDCFYCQVEHVRLGIPVAQPVGVQQWHSLIAVNYAARAAGVQRHMTVPEARALCPDLRLVHVATYRRGDTHYAYHADPKPYSHKVSLDPYRAASAAVLRILTMVGPNVQRASVDEAFLDVTDQVDAIVEDLRRAGRLPLVDTPVDSSSGAAGVTGPWTGVASDPVEADGEPEVRTFGWPDLQLWVAANIANYLRARILTDLHFTCSAGVGHNLTLAKLGSAMHKPNQQAVIRLGETLTYMKDLSLPKIRSLGGKIGTDVCQKFEVTTAGDLWTYTLPQLREHFDAERALYLFNICRGIDDSQVKPRETTKSMMAAKSFNPPITSLDSLLEWFKVLCAELHHRLQDEWNSSQRWPKSILFHYKTEHANARSKSGVLP</sequence>
<dbReference type="GO" id="GO:0009314">
    <property type="term" value="P:response to radiation"/>
    <property type="evidence" value="ECO:0007669"/>
    <property type="project" value="TreeGrafter"/>
</dbReference>
<keyword evidence="3" id="KW-0479">Metal-binding</keyword>